<evidence type="ECO:0000256" key="2">
    <source>
        <dbReference type="ARBA" id="ARBA00023009"/>
    </source>
</evidence>
<keyword evidence="2" id="KW-1162">Viral penetration into host cytoplasm</keyword>
<dbReference type="Pfam" id="PF04860">
    <property type="entry name" value="Phage_portal"/>
    <property type="match status" value="1"/>
</dbReference>
<dbReference type="NCBIfam" id="TIGR01537">
    <property type="entry name" value="portal_HK97"/>
    <property type="match status" value="1"/>
</dbReference>
<evidence type="ECO:0000313" key="5">
    <source>
        <dbReference type="EMBL" id="CAB4218472.1"/>
    </source>
</evidence>
<name>A0A6J5SSF1_9CAUD</name>
<gene>
    <name evidence="5" type="ORF">UFOVP1608_30</name>
</gene>
<evidence type="ECO:0000256" key="1">
    <source>
        <dbReference type="ARBA" id="ARBA00022950"/>
    </source>
</evidence>
<proteinExistence type="predicted"/>
<protein>
    <submittedName>
        <fullName evidence="5">COG4695 Phage-related protein</fullName>
    </submittedName>
</protein>
<keyword evidence="2" id="KW-1160">Virus entry into host cell</keyword>
<organism evidence="5">
    <name type="scientific">uncultured Caudovirales phage</name>
    <dbReference type="NCBI Taxonomy" id="2100421"/>
    <lineage>
        <taxon>Viruses</taxon>
        <taxon>Duplodnaviria</taxon>
        <taxon>Heunggongvirae</taxon>
        <taxon>Uroviricota</taxon>
        <taxon>Caudoviricetes</taxon>
        <taxon>Peduoviridae</taxon>
        <taxon>Maltschvirus</taxon>
        <taxon>Maltschvirus maltsch</taxon>
    </lineage>
</organism>
<keyword evidence="3" id="KW-0231">Viral genome packaging</keyword>
<evidence type="ECO:0000256" key="4">
    <source>
        <dbReference type="SAM" id="MobiDB-lite"/>
    </source>
</evidence>
<feature type="region of interest" description="Disordered" evidence="4">
    <location>
        <begin position="403"/>
        <end position="429"/>
    </location>
</feature>
<reference evidence="5" key="1">
    <citation type="submission" date="2020-05" db="EMBL/GenBank/DDBJ databases">
        <authorList>
            <person name="Chiriac C."/>
            <person name="Salcher M."/>
            <person name="Ghai R."/>
            <person name="Kavagutti S V."/>
        </authorList>
    </citation>
    <scope>NUCLEOTIDE SEQUENCE</scope>
</reference>
<accession>A0A6J5SSF1</accession>
<dbReference type="InterPro" id="IPR006944">
    <property type="entry name" value="Phage/GTA_portal"/>
</dbReference>
<evidence type="ECO:0000256" key="3">
    <source>
        <dbReference type="ARBA" id="ARBA00023219"/>
    </source>
</evidence>
<dbReference type="EMBL" id="LR797470">
    <property type="protein sequence ID" value="CAB4218472.1"/>
    <property type="molecule type" value="Genomic_DNA"/>
</dbReference>
<sequence length="444" mass="48132">MSVVYSGGKPLAVSGKSYPLPTGPMNYNGPSGGLVELLRGDGATATYDFMYRSQPWVYAVVNKIVFGTLRLPLRVWEYGIEDESRKKVHAHPLTRLIRNPYPGGSASDIKAHVALSLALHGHSLLLKSRNDGVGSAPDELWRIPWRNVQIISDDQGPLGYNISIGADQHWVGPEDVIHHELPGGVSPLASLRRTLALEDAAITWQGESLRNGVTPRGAFFTDAKLNEQSFPKLRAELEKLYAGPENGGRFGIFDSGLKWSAMGQSAVDAELLGQRRLSREEVCAALDVPPPLVGILENDKGSNTAEMRKSLHDAIASKLVIMEEGFQSQLVDREPSWDGLFVEFDSSELTRPDAETRARTFLMEQQASTTSVDERRAVAGLAPLGLPESQTVFMPLNMQAVGVAPTTTDPAPEGDPAGTPEQGQTDPQFLTSSAIIQMSLDAAK</sequence>
<keyword evidence="2" id="KW-1171">Viral genome ejection through host cell envelope</keyword>
<keyword evidence="1" id="KW-1188">Viral release from host cell</keyword>
<dbReference type="InterPro" id="IPR006427">
    <property type="entry name" value="Portal_HK97"/>
</dbReference>
<keyword evidence="1" id="KW-0118">Viral capsid assembly</keyword>